<dbReference type="EMBL" id="CM010721">
    <property type="protein sequence ID" value="RZC71141.1"/>
    <property type="molecule type" value="Genomic_DNA"/>
</dbReference>
<dbReference type="GO" id="GO:0009570">
    <property type="term" value="C:chloroplast stroma"/>
    <property type="evidence" value="ECO:0007669"/>
    <property type="project" value="UniProtKB-SubCell"/>
</dbReference>
<reference evidence="5 6" key="1">
    <citation type="journal article" date="2018" name="Science">
        <title>The opium poppy genome and morphinan production.</title>
        <authorList>
            <person name="Guo L."/>
            <person name="Winzer T."/>
            <person name="Yang X."/>
            <person name="Li Y."/>
            <person name="Ning Z."/>
            <person name="He Z."/>
            <person name="Teodor R."/>
            <person name="Lu Y."/>
            <person name="Bowser T.A."/>
            <person name="Graham I.A."/>
            <person name="Ye K."/>
        </authorList>
    </citation>
    <scope>NUCLEOTIDE SEQUENCE [LARGE SCALE GENOMIC DNA]</scope>
    <source>
        <strain evidence="6">cv. HN1</strain>
        <tissue evidence="5">Leaves</tissue>
    </source>
</reference>
<dbReference type="InterPro" id="IPR048571">
    <property type="entry name" value="RuBisCO_activase_AAA_helical"/>
</dbReference>
<name>A0A4Y7KG58_PAPSO</name>
<dbReference type="Gramene" id="RZC71141">
    <property type="protein sequence ID" value="RZC71141"/>
    <property type="gene ID" value="C5167_034333"/>
</dbReference>
<evidence type="ECO:0000256" key="2">
    <source>
        <dbReference type="ARBA" id="ARBA00022741"/>
    </source>
</evidence>
<dbReference type="STRING" id="3469.A0A4Y7KG58"/>
<evidence type="ECO:0000256" key="1">
    <source>
        <dbReference type="ARBA" id="ARBA00004470"/>
    </source>
</evidence>
<dbReference type="Proteomes" id="UP000316621">
    <property type="component" value="Chromosome 7"/>
</dbReference>
<dbReference type="PANTHER" id="PTHR32429">
    <property type="match status" value="1"/>
</dbReference>
<evidence type="ECO:0000313" key="6">
    <source>
        <dbReference type="Proteomes" id="UP000316621"/>
    </source>
</evidence>
<accession>A0A4Y7KG58</accession>
<proteinExistence type="predicted"/>
<dbReference type="GO" id="GO:0005524">
    <property type="term" value="F:ATP binding"/>
    <property type="evidence" value="ECO:0007669"/>
    <property type="project" value="UniProtKB-KW"/>
</dbReference>
<evidence type="ECO:0000313" key="5">
    <source>
        <dbReference type="EMBL" id="RZC71141.1"/>
    </source>
</evidence>
<dbReference type="Gene3D" id="1.10.8.1070">
    <property type="match status" value="1"/>
</dbReference>
<evidence type="ECO:0000259" key="4">
    <source>
        <dbReference type="Pfam" id="PF21228"/>
    </source>
</evidence>
<protein>
    <recommendedName>
        <fullName evidence="4">Ribulose bisphosphate carboxylase/oxygenase activase AAA helical domain-containing protein</fullName>
    </recommendedName>
</protein>
<keyword evidence="6" id="KW-1185">Reference proteome</keyword>
<evidence type="ECO:0000256" key="3">
    <source>
        <dbReference type="ARBA" id="ARBA00022840"/>
    </source>
</evidence>
<dbReference type="AlphaFoldDB" id="A0A4Y7KG58"/>
<gene>
    <name evidence="5" type="ORF">C5167_034333</name>
</gene>
<dbReference type="PANTHER" id="PTHR32429:SF11">
    <property type="entry name" value="RIBULOSE BISPHOSPHATE CARBOXYLASE_OXYGENASE ACTIVASE, CHLOROPLASTIC"/>
    <property type="match status" value="1"/>
</dbReference>
<comment type="subcellular location">
    <subcellularLocation>
        <location evidence="1">Plastid</location>
        <location evidence="1">Chloroplast stroma</location>
    </subcellularLocation>
</comment>
<keyword evidence="3" id="KW-0067">ATP-binding</keyword>
<keyword evidence="2" id="KW-0547">Nucleotide-binding</keyword>
<organism evidence="5 6">
    <name type="scientific">Papaver somniferum</name>
    <name type="common">Opium poppy</name>
    <dbReference type="NCBI Taxonomy" id="3469"/>
    <lineage>
        <taxon>Eukaryota</taxon>
        <taxon>Viridiplantae</taxon>
        <taxon>Streptophyta</taxon>
        <taxon>Embryophyta</taxon>
        <taxon>Tracheophyta</taxon>
        <taxon>Spermatophyta</taxon>
        <taxon>Magnoliopsida</taxon>
        <taxon>Ranunculales</taxon>
        <taxon>Papaveraceae</taxon>
        <taxon>Papaveroideae</taxon>
        <taxon>Papaver</taxon>
    </lineage>
</organism>
<dbReference type="InterPro" id="IPR044960">
    <property type="entry name" value="RCA-like"/>
</dbReference>
<dbReference type="OMA" id="LKWVEDI"/>
<dbReference type="Pfam" id="PF21228">
    <property type="entry name" value="RuBisCO_activase_AAA_helical"/>
    <property type="match status" value="1"/>
</dbReference>
<feature type="domain" description="Ribulose bisphosphate carboxylase/oxygenase activase AAA helical" evidence="4">
    <location>
        <begin position="21"/>
        <end position="106"/>
    </location>
</feature>
<sequence>MVMKMHNYFLLKILLLRQPTREDIIGIVHRMYEKDGIPRDAVESIVDTFPNQALDFYGAMRSRTYDRSISKWVEEIGGFENLGKTLLKRKKEGKLPTFIPPEVTLSSKNNN</sequence>